<organism evidence="4 5">
    <name type="scientific">Shewanella avicenniae</name>
    <dbReference type="NCBI Taxonomy" id="2814294"/>
    <lineage>
        <taxon>Bacteria</taxon>
        <taxon>Pseudomonadati</taxon>
        <taxon>Pseudomonadota</taxon>
        <taxon>Gammaproteobacteria</taxon>
        <taxon>Alteromonadales</taxon>
        <taxon>Shewanellaceae</taxon>
        <taxon>Shewanella</taxon>
    </lineage>
</organism>
<dbReference type="CDD" id="cd03046">
    <property type="entry name" value="GST_N_GTT1_like"/>
    <property type="match status" value="1"/>
</dbReference>
<dbReference type="SFLD" id="SFLDG01150">
    <property type="entry name" value="Main.1:_Beta-like"/>
    <property type="match status" value="1"/>
</dbReference>
<dbReference type="RefSeq" id="WP_207354626.1">
    <property type="nucleotide sequence ID" value="NZ_CP071503.1"/>
</dbReference>
<evidence type="ECO:0000259" key="2">
    <source>
        <dbReference type="PROSITE" id="PS50404"/>
    </source>
</evidence>
<dbReference type="SUPFAM" id="SSF47616">
    <property type="entry name" value="GST C-terminal domain-like"/>
    <property type="match status" value="1"/>
</dbReference>
<evidence type="ECO:0000256" key="1">
    <source>
        <dbReference type="RuleBase" id="RU003494"/>
    </source>
</evidence>
<dbReference type="PANTHER" id="PTHR44051">
    <property type="entry name" value="GLUTATHIONE S-TRANSFERASE-RELATED"/>
    <property type="match status" value="1"/>
</dbReference>
<feature type="domain" description="GST C-terminal" evidence="3">
    <location>
        <begin position="87"/>
        <end position="216"/>
    </location>
</feature>
<dbReference type="Proteomes" id="UP000662770">
    <property type="component" value="Chromosome"/>
</dbReference>
<dbReference type="InterPro" id="IPR040079">
    <property type="entry name" value="Glutathione_S-Trfase"/>
</dbReference>
<dbReference type="Pfam" id="PF00043">
    <property type="entry name" value="GST_C"/>
    <property type="match status" value="1"/>
</dbReference>
<dbReference type="PROSITE" id="PS50404">
    <property type="entry name" value="GST_NTER"/>
    <property type="match status" value="1"/>
</dbReference>
<dbReference type="InterPro" id="IPR010987">
    <property type="entry name" value="Glutathione-S-Trfase_C-like"/>
</dbReference>
<name>A0ABX7QPJ9_9GAMM</name>
<protein>
    <submittedName>
        <fullName evidence="4">Glutathione S-transferase</fullName>
    </submittedName>
</protein>
<dbReference type="InterPro" id="IPR004046">
    <property type="entry name" value="GST_C"/>
</dbReference>
<dbReference type="InterPro" id="IPR036282">
    <property type="entry name" value="Glutathione-S-Trfase_C_sf"/>
</dbReference>
<gene>
    <name evidence="4" type="ORF">JYB87_17010</name>
</gene>
<dbReference type="Pfam" id="PF02798">
    <property type="entry name" value="GST_N"/>
    <property type="match status" value="1"/>
</dbReference>
<dbReference type="Gene3D" id="3.40.30.10">
    <property type="entry name" value="Glutaredoxin"/>
    <property type="match status" value="1"/>
</dbReference>
<evidence type="ECO:0000313" key="5">
    <source>
        <dbReference type="Proteomes" id="UP000662770"/>
    </source>
</evidence>
<dbReference type="PANTHER" id="PTHR44051:SF9">
    <property type="entry name" value="GLUTATHIONE S-TRANSFERASE 1"/>
    <property type="match status" value="1"/>
</dbReference>
<dbReference type="CDD" id="cd03189">
    <property type="entry name" value="GST_C_GTT1_like"/>
    <property type="match status" value="1"/>
</dbReference>
<dbReference type="InterPro" id="IPR036249">
    <property type="entry name" value="Thioredoxin-like_sf"/>
</dbReference>
<dbReference type="SFLD" id="SFLDG00358">
    <property type="entry name" value="Main_(cytGST)"/>
    <property type="match status" value="1"/>
</dbReference>
<dbReference type="EMBL" id="CP071503">
    <property type="protein sequence ID" value="QSX33393.1"/>
    <property type="molecule type" value="Genomic_DNA"/>
</dbReference>
<dbReference type="InterPro" id="IPR004045">
    <property type="entry name" value="Glutathione_S-Trfase_N"/>
</dbReference>
<accession>A0ABX7QPJ9</accession>
<dbReference type="Gene3D" id="1.20.1050.10">
    <property type="match status" value="1"/>
</dbReference>
<evidence type="ECO:0000313" key="4">
    <source>
        <dbReference type="EMBL" id="QSX33393.1"/>
    </source>
</evidence>
<feature type="domain" description="GST N-terminal" evidence="2">
    <location>
        <begin position="1"/>
        <end position="81"/>
    </location>
</feature>
<keyword evidence="5" id="KW-1185">Reference proteome</keyword>
<comment type="similarity">
    <text evidence="1">Belongs to the GST superfamily.</text>
</comment>
<sequence length="216" mass="24344">MIQVHHLEQSRSFRIIWLLEELGLEYEVVTYRRDPTTYGAPAALTRIHPLGKSPVITDGNITVAESAAIIEYLLDNYDLEGKFRPKAGQALLDYRYWMHFAEGSLMPLLVMRLVLGKVKQRPMPFFAKPIARKLVDSIDSAFITPRLLPQLALINTWLETHSWFAGDTLSGADFQMELALRFAVSTTDITALPHIAAYLQKTAARPAHQIAAEKAQ</sequence>
<dbReference type="PROSITE" id="PS50405">
    <property type="entry name" value="GST_CTER"/>
    <property type="match status" value="1"/>
</dbReference>
<dbReference type="SFLD" id="SFLDS00019">
    <property type="entry name" value="Glutathione_Transferase_(cytos"/>
    <property type="match status" value="1"/>
</dbReference>
<dbReference type="SUPFAM" id="SSF52833">
    <property type="entry name" value="Thioredoxin-like"/>
    <property type="match status" value="1"/>
</dbReference>
<reference evidence="4 5" key="1">
    <citation type="submission" date="2021-03" db="EMBL/GenBank/DDBJ databases">
        <title>Novel species identification of genus Shewanella.</title>
        <authorList>
            <person name="Liu G."/>
            <person name="Zhang Q."/>
        </authorList>
    </citation>
    <scope>NUCLEOTIDE SEQUENCE [LARGE SCALE GENOMIC DNA]</scope>
    <source>
        <strain evidence="4 5">FJAT-51800</strain>
    </source>
</reference>
<proteinExistence type="inferred from homology"/>
<evidence type="ECO:0000259" key="3">
    <source>
        <dbReference type="PROSITE" id="PS50405"/>
    </source>
</evidence>